<feature type="compositionally biased region" description="Polar residues" evidence="1">
    <location>
        <begin position="167"/>
        <end position="197"/>
    </location>
</feature>
<evidence type="ECO:0000256" key="1">
    <source>
        <dbReference type="SAM" id="MobiDB-lite"/>
    </source>
</evidence>
<keyword evidence="3" id="KW-1185">Reference proteome</keyword>
<name>A0AAD5U2E4_9FUNG</name>
<dbReference type="EMBL" id="JADGJW010000429">
    <property type="protein sequence ID" value="KAJ3217385.1"/>
    <property type="molecule type" value="Genomic_DNA"/>
</dbReference>
<feature type="region of interest" description="Disordered" evidence="1">
    <location>
        <begin position="164"/>
        <end position="215"/>
    </location>
</feature>
<feature type="region of interest" description="Disordered" evidence="1">
    <location>
        <begin position="234"/>
        <end position="303"/>
    </location>
</feature>
<feature type="region of interest" description="Disordered" evidence="1">
    <location>
        <begin position="327"/>
        <end position="432"/>
    </location>
</feature>
<comment type="caution">
    <text evidence="2">The sequence shown here is derived from an EMBL/GenBank/DDBJ whole genome shotgun (WGS) entry which is preliminary data.</text>
</comment>
<feature type="compositionally biased region" description="Low complexity" evidence="1">
    <location>
        <begin position="242"/>
        <end position="282"/>
    </location>
</feature>
<organism evidence="2 3">
    <name type="scientific">Clydaea vesicula</name>
    <dbReference type="NCBI Taxonomy" id="447962"/>
    <lineage>
        <taxon>Eukaryota</taxon>
        <taxon>Fungi</taxon>
        <taxon>Fungi incertae sedis</taxon>
        <taxon>Chytridiomycota</taxon>
        <taxon>Chytridiomycota incertae sedis</taxon>
        <taxon>Chytridiomycetes</taxon>
        <taxon>Lobulomycetales</taxon>
        <taxon>Lobulomycetaceae</taxon>
        <taxon>Clydaea</taxon>
    </lineage>
</organism>
<feature type="compositionally biased region" description="Low complexity" evidence="1">
    <location>
        <begin position="291"/>
        <end position="303"/>
    </location>
</feature>
<dbReference type="AlphaFoldDB" id="A0AAD5U2E4"/>
<evidence type="ECO:0000313" key="2">
    <source>
        <dbReference type="EMBL" id="KAJ3217385.1"/>
    </source>
</evidence>
<evidence type="ECO:0000313" key="3">
    <source>
        <dbReference type="Proteomes" id="UP001211065"/>
    </source>
</evidence>
<dbReference type="Proteomes" id="UP001211065">
    <property type="component" value="Unassembled WGS sequence"/>
</dbReference>
<feature type="compositionally biased region" description="Low complexity" evidence="1">
    <location>
        <begin position="370"/>
        <end position="405"/>
    </location>
</feature>
<sequence length="432" mass="47410">MPMPMKTQQYPASNTQSIQAKVSANQLVNSMMKANGQKGAVVSSKSPAKSGNTEIDVLRSLNKAQFNQIQVLRAELQKEKKLCSAMNTRILEIEIQMKQEIQRASQKPLMVGKAAQQKKPVSPIQKQSSNQKIMNNYTNKNTQSKTKSNSSPISGESVWESFFEAKSPSTQKPKMQKTQATSAPKVTATIRPNTVQQKSSSPKSSSPSNSHPNYENFLMPSMFELPAAYMNSLSPASPVRRSPTQKSPTQKSSSQPMDVLSKPKSATQKSTSAKSATVKPASQQKSSVGLKSSKPVSPSNSNPNYENYLVPALFDLPASYVKCLAPASPVKRSPVSPQNKSTFWSVEQKSENKPAFWATEPKTSSTQQRPASPQQKPAATQQKPAATQQRPASPQQKPASPQSKSTFWSVEQKTAEPKPFSNHKQQRFTMYT</sequence>
<feature type="compositionally biased region" description="Low complexity" evidence="1">
    <location>
        <begin position="198"/>
        <end position="210"/>
    </location>
</feature>
<protein>
    <submittedName>
        <fullName evidence="2">Uncharacterized protein</fullName>
    </submittedName>
</protein>
<reference evidence="2" key="1">
    <citation type="submission" date="2020-05" db="EMBL/GenBank/DDBJ databases">
        <title>Phylogenomic resolution of chytrid fungi.</title>
        <authorList>
            <person name="Stajich J.E."/>
            <person name="Amses K."/>
            <person name="Simmons R."/>
            <person name="Seto K."/>
            <person name="Myers J."/>
            <person name="Bonds A."/>
            <person name="Quandt C.A."/>
            <person name="Barry K."/>
            <person name="Liu P."/>
            <person name="Grigoriev I."/>
            <person name="Longcore J.E."/>
            <person name="James T.Y."/>
        </authorList>
    </citation>
    <scope>NUCLEOTIDE SEQUENCE</scope>
    <source>
        <strain evidence="2">JEL0476</strain>
    </source>
</reference>
<gene>
    <name evidence="2" type="ORF">HK099_005479</name>
</gene>
<proteinExistence type="predicted"/>
<feature type="compositionally biased region" description="Polar residues" evidence="1">
    <location>
        <begin position="335"/>
        <end position="347"/>
    </location>
</feature>
<accession>A0AAD5U2E4</accession>